<dbReference type="InterPro" id="IPR024562">
    <property type="entry name" value="YqhG"/>
</dbReference>
<name>A0ABQ4N5R9_9BACL</name>
<dbReference type="Pfam" id="PF11079">
    <property type="entry name" value="YqhG"/>
    <property type="match status" value="1"/>
</dbReference>
<gene>
    <name evidence="2" type="ORF">PACILC2_20700</name>
</gene>
<feature type="region of interest" description="Disordered" evidence="1">
    <location>
        <begin position="132"/>
        <end position="162"/>
    </location>
</feature>
<reference evidence="2 3" key="1">
    <citation type="submission" date="2021-04" db="EMBL/GenBank/DDBJ databases">
        <title>Draft genome sequence of Paenibacillus cisolokensis, LC2-13A.</title>
        <authorList>
            <person name="Uke A."/>
            <person name="Chhe C."/>
            <person name="Baramee S."/>
            <person name="Kosugi A."/>
        </authorList>
    </citation>
    <scope>NUCLEOTIDE SEQUENCE [LARGE SCALE GENOMIC DNA]</scope>
    <source>
        <strain evidence="2 3">LC2-13A</strain>
    </source>
</reference>
<keyword evidence="3" id="KW-1185">Reference proteome</keyword>
<protein>
    <submittedName>
        <fullName evidence="2">Uncharacterized protein</fullName>
    </submittedName>
</protein>
<evidence type="ECO:0000313" key="2">
    <source>
        <dbReference type="EMBL" id="GIQ63502.1"/>
    </source>
</evidence>
<organism evidence="2 3">
    <name type="scientific">Paenibacillus cisolokensis</name>
    <dbReference type="NCBI Taxonomy" id="1658519"/>
    <lineage>
        <taxon>Bacteria</taxon>
        <taxon>Bacillati</taxon>
        <taxon>Bacillota</taxon>
        <taxon>Bacilli</taxon>
        <taxon>Bacillales</taxon>
        <taxon>Paenibacillaceae</taxon>
        <taxon>Paenibacillus</taxon>
    </lineage>
</organism>
<sequence length="162" mass="17866">MNEKQIHRFVQRYLDATGCHIIEKSPAHFTVKLSPEADRALTNRPYYWSFVDRTGAEPETMTFRFITDKSKYETNANAAPADHAGRSGMDAAADAAMARSLGFVHGSPAAPARVPEEVLHFGSQRLEQILAPPGREAASSVCSRSRSGEAATRWNRRLTPHG</sequence>
<proteinExistence type="predicted"/>
<dbReference type="Proteomes" id="UP000680304">
    <property type="component" value="Unassembled WGS sequence"/>
</dbReference>
<dbReference type="RefSeq" id="WP_307860475.1">
    <property type="nucleotide sequence ID" value="NZ_BOVJ01000064.1"/>
</dbReference>
<dbReference type="EMBL" id="BOVJ01000064">
    <property type="protein sequence ID" value="GIQ63502.1"/>
    <property type="molecule type" value="Genomic_DNA"/>
</dbReference>
<comment type="caution">
    <text evidence="2">The sequence shown here is derived from an EMBL/GenBank/DDBJ whole genome shotgun (WGS) entry which is preliminary data.</text>
</comment>
<evidence type="ECO:0000313" key="3">
    <source>
        <dbReference type="Proteomes" id="UP000680304"/>
    </source>
</evidence>
<accession>A0ABQ4N5R9</accession>
<evidence type="ECO:0000256" key="1">
    <source>
        <dbReference type="SAM" id="MobiDB-lite"/>
    </source>
</evidence>